<keyword evidence="3" id="KW-1185">Reference proteome</keyword>
<gene>
    <name evidence="2" type="ORF">CBR_g49063</name>
</gene>
<feature type="compositionally biased region" description="Polar residues" evidence="1">
    <location>
        <begin position="68"/>
        <end position="87"/>
    </location>
</feature>
<dbReference type="Gramene" id="GBG89353">
    <property type="protein sequence ID" value="GBG89353"/>
    <property type="gene ID" value="CBR_g49063"/>
</dbReference>
<dbReference type="Proteomes" id="UP000265515">
    <property type="component" value="Unassembled WGS sequence"/>
</dbReference>
<evidence type="ECO:0000313" key="2">
    <source>
        <dbReference type="EMBL" id="GBG89353.1"/>
    </source>
</evidence>
<reference evidence="2 3" key="1">
    <citation type="journal article" date="2018" name="Cell">
        <title>The Chara Genome: Secondary Complexity and Implications for Plant Terrestrialization.</title>
        <authorList>
            <person name="Nishiyama T."/>
            <person name="Sakayama H."/>
            <person name="Vries J.D."/>
            <person name="Buschmann H."/>
            <person name="Saint-Marcoux D."/>
            <person name="Ullrich K.K."/>
            <person name="Haas F.B."/>
            <person name="Vanderstraeten L."/>
            <person name="Becker D."/>
            <person name="Lang D."/>
            <person name="Vosolsobe S."/>
            <person name="Rombauts S."/>
            <person name="Wilhelmsson P.K.I."/>
            <person name="Janitza P."/>
            <person name="Kern R."/>
            <person name="Heyl A."/>
            <person name="Rumpler F."/>
            <person name="Villalobos L.I.A.C."/>
            <person name="Clay J.M."/>
            <person name="Skokan R."/>
            <person name="Toyoda A."/>
            <person name="Suzuki Y."/>
            <person name="Kagoshima H."/>
            <person name="Schijlen E."/>
            <person name="Tajeshwar N."/>
            <person name="Catarino B."/>
            <person name="Hetherington A.J."/>
            <person name="Saltykova A."/>
            <person name="Bonnot C."/>
            <person name="Breuninger H."/>
            <person name="Symeonidi A."/>
            <person name="Radhakrishnan G.V."/>
            <person name="Van Nieuwerburgh F."/>
            <person name="Deforce D."/>
            <person name="Chang C."/>
            <person name="Karol K.G."/>
            <person name="Hedrich R."/>
            <person name="Ulvskov P."/>
            <person name="Glockner G."/>
            <person name="Delwiche C.F."/>
            <person name="Petrasek J."/>
            <person name="Van de Peer Y."/>
            <person name="Friml J."/>
            <person name="Beilby M."/>
            <person name="Dolan L."/>
            <person name="Kohara Y."/>
            <person name="Sugano S."/>
            <person name="Fujiyama A."/>
            <person name="Delaux P.-M."/>
            <person name="Quint M."/>
            <person name="TheiBen G."/>
            <person name="Hagemann M."/>
            <person name="Harholt J."/>
            <person name="Dunand C."/>
            <person name="Zachgo S."/>
            <person name="Langdale J."/>
            <person name="Maumus F."/>
            <person name="Straeten D.V.D."/>
            <person name="Gould S.B."/>
            <person name="Rensing S.A."/>
        </authorList>
    </citation>
    <scope>NUCLEOTIDE SEQUENCE [LARGE SCALE GENOMIC DNA]</scope>
    <source>
        <strain evidence="2 3">S276</strain>
    </source>
</reference>
<sequence>MSIAMAVSSSTPPRRSDTTEVRTRVRSNLTSLLAITILWLVRPGLENALHVAAAAAAAGGTAARRLQVESSSGAAPTTAVECTSPPSRSGDEEGGQTAGSLKLVNDSSSPLFKTNVMVVNYSSPSPPDYHSLDLAGCETRVRNMVFVPDVTVFYFSLEIVCGDSYRDSLVARADLLPFKSGEKTLADTVTIARFSPMTSTPTEATTSPSSSSTSAPISSVPASSLPSALVSVSLPPSKPEKTSSSSSSSSTSAPAPLAHASGQNSRTERPPASLPHRRARELLPYPGSVVPAVTEQAEAAASAAGEAERSSAREEEK</sequence>
<evidence type="ECO:0000256" key="1">
    <source>
        <dbReference type="SAM" id="MobiDB-lite"/>
    </source>
</evidence>
<name>A0A388M4G0_CHABU</name>
<proteinExistence type="predicted"/>
<feature type="region of interest" description="Disordered" evidence="1">
    <location>
        <begin position="67"/>
        <end position="101"/>
    </location>
</feature>
<dbReference type="AlphaFoldDB" id="A0A388M4G0"/>
<feature type="compositionally biased region" description="Low complexity" evidence="1">
    <location>
        <begin position="196"/>
        <end position="235"/>
    </location>
</feature>
<dbReference type="EMBL" id="BFEA01000731">
    <property type="protein sequence ID" value="GBG89353.1"/>
    <property type="molecule type" value="Genomic_DNA"/>
</dbReference>
<protein>
    <submittedName>
        <fullName evidence="2">Uncharacterized protein</fullName>
    </submittedName>
</protein>
<feature type="region of interest" description="Disordered" evidence="1">
    <location>
        <begin position="196"/>
        <end position="317"/>
    </location>
</feature>
<feature type="compositionally biased region" description="Low complexity" evidence="1">
    <location>
        <begin position="242"/>
        <end position="261"/>
    </location>
</feature>
<feature type="compositionally biased region" description="Basic and acidic residues" evidence="1">
    <location>
        <begin position="306"/>
        <end position="317"/>
    </location>
</feature>
<organism evidence="2 3">
    <name type="scientific">Chara braunii</name>
    <name type="common">Braun's stonewort</name>
    <dbReference type="NCBI Taxonomy" id="69332"/>
    <lineage>
        <taxon>Eukaryota</taxon>
        <taxon>Viridiplantae</taxon>
        <taxon>Streptophyta</taxon>
        <taxon>Charophyceae</taxon>
        <taxon>Charales</taxon>
        <taxon>Characeae</taxon>
        <taxon>Chara</taxon>
    </lineage>
</organism>
<evidence type="ECO:0000313" key="3">
    <source>
        <dbReference type="Proteomes" id="UP000265515"/>
    </source>
</evidence>
<accession>A0A388M4G0</accession>
<comment type="caution">
    <text evidence="2">The sequence shown here is derived from an EMBL/GenBank/DDBJ whole genome shotgun (WGS) entry which is preliminary data.</text>
</comment>
<feature type="region of interest" description="Disordered" evidence="1">
    <location>
        <begin position="1"/>
        <end position="22"/>
    </location>
</feature>